<evidence type="ECO:0000256" key="7">
    <source>
        <dbReference type="ARBA" id="ARBA00022801"/>
    </source>
</evidence>
<dbReference type="InterPro" id="IPR002156">
    <property type="entry name" value="RNaseH_domain"/>
</dbReference>
<feature type="domain" description="RNase H type-1" evidence="8">
    <location>
        <begin position="15"/>
        <end position="153"/>
    </location>
</feature>
<dbReference type="Gene3D" id="3.30.420.10">
    <property type="entry name" value="Ribonuclease H-like superfamily/Ribonuclease H"/>
    <property type="match status" value="1"/>
</dbReference>
<reference evidence="9 10" key="1">
    <citation type="journal article" date="2019" name="Nat. Ecol. Evol.">
        <title>Megaphylogeny resolves global patterns of mushroom evolution.</title>
        <authorList>
            <person name="Varga T."/>
            <person name="Krizsan K."/>
            <person name="Foldi C."/>
            <person name="Dima B."/>
            <person name="Sanchez-Garcia M."/>
            <person name="Sanchez-Ramirez S."/>
            <person name="Szollosi G.J."/>
            <person name="Szarkandi J.G."/>
            <person name="Papp V."/>
            <person name="Albert L."/>
            <person name="Andreopoulos W."/>
            <person name="Angelini C."/>
            <person name="Antonin V."/>
            <person name="Barry K.W."/>
            <person name="Bougher N.L."/>
            <person name="Buchanan P."/>
            <person name="Buyck B."/>
            <person name="Bense V."/>
            <person name="Catcheside P."/>
            <person name="Chovatia M."/>
            <person name="Cooper J."/>
            <person name="Damon W."/>
            <person name="Desjardin D."/>
            <person name="Finy P."/>
            <person name="Geml J."/>
            <person name="Haridas S."/>
            <person name="Hughes K."/>
            <person name="Justo A."/>
            <person name="Karasinski D."/>
            <person name="Kautmanova I."/>
            <person name="Kiss B."/>
            <person name="Kocsube S."/>
            <person name="Kotiranta H."/>
            <person name="LaButti K.M."/>
            <person name="Lechner B.E."/>
            <person name="Liimatainen K."/>
            <person name="Lipzen A."/>
            <person name="Lukacs Z."/>
            <person name="Mihaltcheva S."/>
            <person name="Morgado L.N."/>
            <person name="Niskanen T."/>
            <person name="Noordeloos M.E."/>
            <person name="Ohm R.A."/>
            <person name="Ortiz-Santana B."/>
            <person name="Ovrebo C."/>
            <person name="Racz N."/>
            <person name="Riley R."/>
            <person name="Savchenko A."/>
            <person name="Shiryaev A."/>
            <person name="Soop K."/>
            <person name="Spirin V."/>
            <person name="Szebenyi C."/>
            <person name="Tomsovsky M."/>
            <person name="Tulloss R.E."/>
            <person name="Uehling J."/>
            <person name="Grigoriev I.V."/>
            <person name="Vagvolgyi C."/>
            <person name="Papp T."/>
            <person name="Martin F.M."/>
            <person name="Miettinen O."/>
            <person name="Hibbett D.S."/>
            <person name="Nagy L.G."/>
        </authorList>
    </citation>
    <scope>NUCLEOTIDE SEQUENCE [LARGE SCALE GENOMIC DNA]</scope>
    <source>
        <strain evidence="9 10">CBS 962.96</strain>
    </source>
</reference>
<comment type="similarity">
    <text evidence="2">Belongs to the RNase H family.</text>
</comment>
<evidence type="ECO:0000256" key="4">
    <source>
        <dbReference type="ARBA" id="ARBA00022722"/>
    </source>
</evidence>
<dbReference type="OrthoDB" id="245563at2759"/>
<dbReference type="EMBL" id="ML179209">
    <property type="protein sequence ID" value="THU95068.1"/>
    <property type="molecule type" value="Genomic_DNA"/>
</dbReference>
<evidence type="ECO:0000256" key="2">
    <source>
        <dbReference type="ARBA" id="ARBA00005300"/>
    </source>
</evidence>
<name>A0A4S8M0F9_DENBC</name>
<evidence type="ECO:0000256" key="6">
    <source>
        <dbReference type="ARBA" id="ARBA00022759"/>
    </source>
</evidence>
<organism evidence="9 10">
    <name type="scientific">Dendrothele bispora (strain CBS 962.96)</name>
    <dbReference type="NCBI Taxonomy" id="1314807"/>
    <lineage>
        <taxon>Eukaryota</taxon>
        <taxon>Fungi</taxon>
        <taxon>Dikarya</taxon>
        <taxon>Basidiomycota</taxon>
        <taxon>Agaricomycotina</taxon>
        <taxon>Agaricomycetes</taxon>
        <taxon>Agaricomycetidae</taxon>
        <taxon>Agaricales</taxon>
        <taxon>Agaricales incertae sedis</taxon>
        <taxon>Dendrothele</taxon>
    </lineage>
</organism>
<sequence>MLMLYGPAVAEPSDPCPPMVIYTDGSCRPPSGPNARAGAGVFFGPHNAMNCAKRVTGAQTNNRGELYAILVALQLCPMDRSVIIHSDSEYAINSITMWAPMNAKCGWSCANGDLLRVIGSWIRARSARVVFKWVKGHAQNAHNEAADRLADAG</sequence>
<evidence type="ECO:0000256" key="3">
    <source>
        <dbReference type="ARBA" id="ARBA00012180"/>
    </source>
</evidence>
<evidence type="ECO:0000259" key="8">
    <source>
        <dbReference type="PROSITE" id="PS50879"/>
    </source>
</evidence>
<keyword evidence="10" id="KW-1185">Reference proteome</keyword>
<dbReference type="GO" id="GO:0004523">
    <property type="term" value="F:RNA-DNA hybrid ribonuclease activity"/>
    <property type="evidence" value="ECO:0007669"/>
    <property type="project" value="UniProtKB-EC"/>
</dbReference>
<dbReference type="EC" id="3.1.26.4" evidence="3"/>
<dbReference type="SUPFAM" id="SSF53098">
    <property type="entry name" value="Ribonuclease H-like"/>
    <property type="match status" value="1"/>
</dbReference>
<dbReference type="GO" id="GO:0003676">
    <property type="term" value="F:nucleic acid binding"/>
    <property type="evidence" value="ECO:0007669"/>
    <property type="project" value="InterPro"/>
</dbReference>
<keyword evidence="4" id="KW-0540">Nuclease</keyword>
<evidence type="ECO:0000313" key="9">
    <source>
        <dbReference type="EMBL" id="THU95068.1"/>
    </source>
</evidence>
<dbReference type="Proteomes" id="UP000297245">
    <property type="component" value="Unassembled WGS sequence"/>
</dbReference>
<dbReference type="AlphaFoldDB" id="A0A4S8M0F9"/>
<comment type="catalytic activity">
    <reaction evidence="1">
        <text>Endonucleolytic cleavage to 5'-phosphomonoester.</text>
        <dbReference type="EC" id="3.1.26.4"/>
    </reaction>
</comment>
<dbReference type="InterPro" id="IPR012337">
    <property type="entry name" value="RNaseH-like_sf"/>
</dbReference>
<evidence type="ECO:0000313" key="10">
    <source>
        <dbReference type="Proteomes" id="UP000297245"/>
    </source>
</evidence>
<evidence type="ECO:0000256" key="1">
    <source>
        <dbReference type="ARBA" id="ARBA00000077"/>
    </source>
</evidence>
<keyword evidence="7" id="KW-0378">Hydrolase</keyword>
<feature type="non-terminal residue" evidence="9">
    <location>
        <position position="153"/>
    </location>
</feature>
<dbReference type="PANTHER" id="PTHR10642:SF26">
    <property type="entry name" value="RIBONUCLEASE H1"/>
    <property type="match status" value="1"/>
</dbReference>
<dbReference type="CDD" id="cd09280">
    <property type="entry name" value="RNase_HI_eukaryote_like"/>
    <property type="match status" value="1"/>
</dbReference>
<dbReference type="GO" id="GO:0046872">
    <property type="term" value="F:metal ion binding"/>
    <property type="evidence" value="ECO:0007669"/>
    <property type="project" value="UniProtKB-KW"/>
</dbReference>
<proteinExistence type="inferred from homology"/>
<accession>A0A4S8M0F9</accession>
<evidence type="ECO:0000256" key="5">
    <source>
        <dbReference type="ARBA" id="ARBA00022723"/>
    </source>
</evidence>
<protein>
    <recommendedName>
        <fullName evidence="3">ribonuclease H</fullName>
        <ecNumber evidence="3">3.1.26.4</ecNumber>
    </recommendedName>
</protein>
<keyword evidence="5" id="KW-0479">Metal-binding</keyword>
<dbReference type="PROSITE" id="PS50879">
    <property type="entry name" value="RNASE_H_1"/>
    <property type="match status" value="1"/>
</dbReference>
<dbReference type="PANTHER" id="PTHR10642">
    <property type="entry name" value="RIBONUCLEASE H1"/>
    <property type="match status" value="1"/>
</dbReference>
<keyword evidence="6" id="KW-0255">Endonuclease</keyword>
<dbReference type="InterPro" id="IPR036397">
    <property type="entry name" value="RNaseH_sf"/>
</dbReference>
<dbReference type="GO" id="GO:0043137">
    <property type="term" value="P:DNA replication, removal of RNA primer"/>
    <property type="evidence" value="ECO:0007669"/>
    <property type="project" value="TreeGrafter"/>
</dbReference>
<gene>
    <name evidence="9" type="ORF">K435DRAFT_565789</name>
</gene>
<dbReference type="Pfam" id="PF00075">
    <property type="entry name" value="RNase_H"/>
    <property type="match status" value="1"/>
</dbReference>
<dbReference type="InterPro" id="IPR050092">
    <property type="entry name" value="RNase_H"/>
</dbReference>